<evidence type="ECO:0000256" key="1">
    <source>
        <dbReference type="SAM" id="Phobius"/>
    </source>
</evidence>
<reference evidence="2 3" key="1">
    <citation type="submission" date="2020-05" db="EMBL/GenBank/DDBJ databases">
        <title>Horizontal transmission and recombination maintain forever young bacterial symbiont genomes.</title>
        <authorList>
            <person name="Russell S.L."/>
            <person name="Pepper-Tunick E."/>
            <person name="Svedberg J."/>
            <person name="Byrne A."/>
            <person name="Ruelas Castillo J."/>
            <person name="Vollmers C."/>
            <person name="Beinart R.A."/>
            <person name="Corbett-Detig R."/>
        </authorList>
    </citation>
    <scope>NUCLEOTIDE SEQUENCE [LARGE SCALE GENOMIC DNA]</scope>
    <source>
        <strain evidence="2">4727-3</strain>
    </source>
</reference>
<gene>
    <name evidence="2" type="ORF">H0A75_06430</name>
</gene>
<keyword evidence="1" id="KW-0812">Transmembrane</keyword>
<feature type="transmembrane region" description="Helical" evidence="1">
    <location>
        <begin position="12"/>
        <end position="34"/>
    </location>
</feature>
<evidence type="ECO:0000313" key="2">
    <source>
        <dbReference type="EMBL" id="NYT47259.1"/>
    </source>
</evidence>
<keyword evidence="1" id="KW-0472">Membrane</keyword>
<name>A0A7Z0SDZ0_9GAMM</name>
<dbReference type="AlphaFoldDB" id="A0A7Z0SDZ0"/>
<accession>A0A7Z0SDZ0</accession>
<organism evidence="2 3">
    <name type="scientific">Candidatus Methanofishera endochildressiae</name>
    <dbReference type="NCBI Taxonomy" id="2738884"/>
    <lineage>
        <taxon>Bacteria</taxon>
        <taxon>Pseudomonadati</taxon>
        <taxon>Pseudomonadota</taxon>
        <taxon>Gammaproteobacteria</taxon>
        <taxon>Candidatus Methanofishera</taxon>
    </lineage>
</organism>
<keyword evidence="1" id="KW-1133">Transmembrane helix</keyword>
<evidence type="ECO:0000313" key="3">
    <source>
        <dbReference type="Proteomes" id="UP000537890"/>
    </source>
</evidence>
<dbReference type="EMBL" id="JACCHS010000111">
    <property type="protein sequence ID" value="NYT47259.1"/>
    <property type="molecule type" value="Genomic_DNA"/>
</dbReference>
<dbReference type="Proteomes" id="UP000537890">
    <property type="component" value="Unassembled WGS sequence"/>
</dbReference>
<comment type="caution">
    <text evidence="2">The sequence shown here is derived from an EMBL/GenBank/DDBJ whole genome shotgun (WGS) entry which is preliminary data.</text>
</comment>
<sequence length="65" mass="6886">MQAIITFIKTTVLGAVVVIVPMAVIAFVITDIFTRLVTITAPLTKNMVFGPIGNALIVMVLGTLL</sequence>
<feature type="transmembrane region" description="Helical" evidence="1">
    <location>
        <begin position="46"/>
        <end position="64"/>
    </location>
</feature>
<proteinExistence type="predicted"/>
<protein>
    <submittedName>
        <fullName evidence="2">Uncharacterized protein</fullName>
    </submittedName>
</protein>